<sequence>METATIPPDHAPTVSELFRLRVEMNPEKIAYQQYDVASQAWQKSSWRQMAIEVGHWQEALQAEGLQAGDRVAIMLKNCRNWIVFDQAALGLGLVTVPIFADDRPDNVAYILEQTEAKLLLVQNRRHWAPFQSLSQPLPALKRIISVQRINEEDNPDDTRLISLVSWLFGRNGELITQPVDPDTLASVVYTSGTTGSPKGVMLSHRNMIHNAWAALSCSDINAHDRFLSFLPLSHMLERTGGYLLPMMTGAEVVYSRGNQHLADDFLTIKPTVLISVPRIYERVYQKINSELQKKSRLAQTLFKLTQQVGWQRFEYSQGRKNWSPRLLFWPLLQSLVASKILAKLGGRVRYAICGGAPLNSDVAQLFISLGTPLYQGYGLTESSPVISVNRPADNIPSSIGLPLPEVEVRIAENDELQSRSPSVMQGYWKNEQANKATFTEDGWLKTGDQARIDERGHLFIIGRIKDILVLANGEKVPPGDMEGAITLDPLFSQAVVVVRGSPISAHCWY</sequence>
<dbReference type="PANTHER" id="PTHR43272">
    <property type="entry name" value="LONG-CHAIN-FATTY-ACID--COA LIGASE"/>
    <property type="match status" value="1"/>
</dbReference>
<protein>
    <submittedName>
        <fullName evidence="2">Long-chain-fatty-acid--CoA ligase</fullName>
        <ecNumber evidence="2">6.2.1.3</ecNumber>
    </submittedName>
</protein>
<reference evidence="2" key="1">
    <citation type="submission" date="2018-06" db="EMBL/GenBank/DDBJ databases">
        <authorList>
            <person name="Zhirakovskaya E."/>
        </authorList>
    </citation>
    <scope>NUCLEOTIDE SEQUENCE</scope>
</reference>
<dbReference type="GO" id="GO:0016020">
    <property type="term" value="C:membrane"/>
    <property type="evidence" value="ECO:0007669"/>
    <property type="project" value="TreeGrafter"/>
</dbReference>
<dbReference type="GO" id="GO:0004467">
    <property type="term" value="F:long-chain fatty acid-CoA ligase activity"/>
    <property type="evidence" value="ECO:0007669"/>
    <property type="project" value="UniProtKB-EC"/>
</dbReference>
<dbReference type="InterPro" id="IPR042099">
    <property type="entry name" value="ANL_N_sf"/>
</dbReference>
<dbReference type="PANTHER" id="PTHR43272:SF52">
    <property type="entry name" value="AMP-DEPENDENT SYNTHETASE_LIGASE DOMAIN-CONTAINING PROTEIN"/>
    <property type="match status" value="1"/>
</dbReference>
<dbReference type="EC" id="6.2.1.3" evidence="2"/>
<dbReference type="InterPro" id="IPR000873">
    <property type="entry name" value="AMP-dep_synth/lig_dom"/>
</dbReference>
<accession>A0A3B1A5Q4</accession>
<proteinExistence type="predicted"/>
<keyword evidence="2" id="KW-0436">Ligase</keyword>
<dbReference type="Gene3D" id="3.40.50.12780">
    <property type="entry name" value="N-terminal domain of ligase-like"/>
    <property type="match status" value="1"/>
</dbReference>
<dbReference type="EMBL" id="UOFP01000252">
    <property type="protein sequence ID" value="VAW89064.1"/>
    <property type="molecule type" value="Genomic_DNA"/>
</dbReference>
<dbReference type="Pfam" id="PF00501">
    <property type="entry name" value="AMP-binding"/>
    <property type="match status" value="1"/>
</dbReference>
<name>A0A3B1A5Q4_9ZZZZ</name>
<evidence type="ECO:0000313" key="2">
    <source>
        <dbReference type="EMBL" id="VAW89064.1"/>
    </source>
</evidence>
<dbReference type="InterPro" id="IPR020845">
    <property type="entry name" value="AMP-binding_CS"/>
</dbReference>
<evidence type="ECO:0000259" key="1">
    <source>
        <dbReference type="Pfam" id="PF00501"/>
    </source>
</evidence>
<dbReference type="AlphaFoldDB" id="A0A3B1A5Q4"/>
<dbReference type="SUPFAM" id="SSF56801">
    <property type="entry name" value="Acetyl-CoA synthetase-like"/>
    <property type="match status" value="1"/>
</dbReference>
<feature type="domain" description="AMP-dependent synthetase/ligase" evidence="1">
    <location>
        <begin position="20"/>
        <end position="428"/>
    </location>
</feature>
<gene>
    <name evidence="2" type="ORF">MNBD_GAMMA18-1537</name>
</gene>
<dbReference type="PROSITE" id="PS00455">
    <property type="entry name" value="AMP_BINDING"/>
    <property type="match status" value="1"/>
</dbReference>
<dbReference type="Pfam" id="PF23562">
    <property type="entry name" value="AMP-binding_C_3"/>
    <property type="match status" value="1"/>
</dbReference>
<dbReference type="CDD" id="cd05907">
    <property type="entry name" value="VL_LC_FACS_like"/>
    <property type="match status" value="1"/>
</dbReference>
<organism evidence="2">
    <name type="scientific">hydrothermal vent metagenome</name>
    <dbReference type="NCBI Taxonomy" id="652676"/>
    <lineage>
        <taxon>unclassified sequences</taxon>
        <taxon>metagenomes</taxon>
        <taxon>ecological metagenomes</taxon>
    </lineage>
</organism>